<keyword evidence="2" id="KW-0732">Signal</keyword>
<name>A0ABV6M5B6_9ACTN</name>
<feature type="chain" id="PRO_5045651801" evidence="2">
    <location>
        <begin position="29"/>
        <end position="2055"/>
    </location>
</feature>
<proteinExistence type="predicted"/>
<evidence type="ECO:0000313" key="4">
    <source>
        <dbReference type="Proteomes" id="UP001589867"/>
    </source>
</evidence>
<dbReference type="InterPro" id="IPR022385">
    <property type="entry name" value="Rhs_assc_core"/>
</dbReference>
<dbReference type="Gene3D" id="2.180.10.10">
    <property type="entry name" value="RHS repeat-associated core"/>
    <property type="match status" value="2"/>
</dbReference>
<dbReference type="NCBIfam" id="TIGR03696">
    <property type="entry name" value="Rhs_assc_core"/>
    <property type="match status" value="1"/>
</dbReference>
<dbReference type="Proteomes" id="UP001589867">
    <property type="component" value="Unassembled WGS sequence"/>
</dbReference>
<protein>
    <submittedName>
        <fullName evidence="3">RHS repeat-associated core domain-containing protein</fullName>
    </submittedName>
</protein>
<dbReference type="InterPro" id="IPR031325">
    <property type="entry name" value="RHS_repeat"/>
</dbReference>
<evidence type="ECO:0000256" key="2">
    <source>
        <dbReference type="SAM" id="SignalP"/>
    </source>
</evidence>
<dbReference type="PANTHER" id="PTHR32305">
    <property type="match status" value="1"/>
</dbReference>
<dbReference type="InterPro" id="IPR050708">
    <property type="entry name" value="T6SS_VgrG/RHS"/>
</dbReference>
<dbReference type="Pfam" id="PF05593">
    <property type="entry name" value="RHS_repeat"/>
    <property type="match status" value="1"/>
</dbReference>
<accession>A0ABV6M5B6</accession>
<organism evidence="3 4">
    <name type="scientific">Phytohabitans kaempferiae</name>
    <dbReference type="NCBI Taxonomy" id="1620943"/>
    <lineage>
        <taxon>Bacteria</taxon>
        <taxon>Bacillati</taxon>
        <taxon>Actinomycetota</taxon>
        <taxon>Actinomycetes</taxon>
        <taxon>Micromonosporales</taxon>
        <taxon>Micromonosporaceae</taxon>
    </lineage>
</organism>
<evidence type="ECO:0000313" key="3">
    <source>
        <dbReference type="EMBL" id="MFC0529734.1"/>
    </source>
</evidence>
<dbReference type="InterPro" id="IPR006530">
    <property type="entry name" value="YD"/>
</dbReference>
<dbReference type="PANTHER" id="PTHR32305:SF17">
    <property type="entry name" value="TRNA NUCLEASE WAPA"/>
    <property type="match status" value="1"/>
</dbReference>
<keyword evidence="4" id="KW-1185">Reference proteome</keyword>
<feature type="region of interest" description="Disordered" evidence="1">
    <location>
        <begin position="1562"/>
        <end position="1581"/>
    </location>
</feature>
<sequence>MKARSRSIAIPTAVAVLLATVAVAPAYASPTTALDTEKRRPPTQVTQSVSGRDATADPRFQPAAARLFDPPEVTDWPVRAEATVDVAGTGMAKAAALPVRVGRVAGTAAAPTQPVKVQLRDRTDAPGALLSVSAPDGGKLDAAVSLDIDYTGLAARFGGDFGSRLSIVSLPECAAGSLDRLVSPCQARPVRARNDARAGRLTVDSLPTNEATTFALAAGAGGPAGDYSASQLSASAGWNVSIQTGAFTWSYPFHTPPVPGGVAPELELSYSSSSVDGRTSSTNNQPSWLGEGHHLDMGYIERRYAGCADDMAGGNNSTKTGDLCWQSDNATLVFDGDATELVRDATTGQWRAKDDEGVRIERLTGAANGDNDGEYWRLTETDGTQYYFGRGKRYAADTDTNQSAWRVPVYGNHAGEPCNASTFAASVCFQAYRWNLDYVVDPHGDSMTLFYAAEGNYYGRNLNTAVSHYHRGGYLTRIDYGERAGSEHTTTAPARVVFTTAERCLPSGQITCDPAQLTAANAAHWPDVPFDQICGSTTSCANRFSPTFFSRKRLTGLTTQVLSGSSYVDATSWTFTHQFPNPGDGTSKALWLASIEQVGKVGGTAAMPKVLFHGVQLPNRVDGLDMAPPLVKWRVRQITTEAGGRYAVNYSAADCVPGSSMPTAAHTNSRRCFPAYWTPDGQVEPSLHYFHTYVVTSVVADDTTGEGVDEVTTYEYVDTPAWHYDDNELTPAKYRTWGQYRGYGVVRVREGAAGQQQSLTEHRFLRGMDDDQLPGGARRQVVVTDSEGGTVEDHPRLAGFELEQITYNGPGGAEVEATVSRPWISAPTATNGGKNAWLSDVATEITRRPLASGGAHRTRTVTTYDSYGEPSTVDDQGDVSTAADDRCTRFTYARNVTAWIVETEARAETVSVGCGATPSRPANVLSDERTYYDGSTTLGAAPTKGDLTRVEELDSWPASGPVYVATERATYDVHGRQTESVDALGRRATTAYTPASGGLTTSTVATNAAGHATTTTLVTATGEAASVVDANGKRTDIEYDPLGRPLKVWLPDRSKASGATPSEEYSYLLRQDGPVAVTTKTLLPSGAYRSSIHLYDSLMRPRQVQEPGAAGGRVLTDTVYDSQGRIVDQNGPYYNSSAPTTSLYLVDDAALPTQARTLYDGAGRTVADVFRVNGVEKWRTTYAYGGDRVHVDPPAGATATTTVSDAHGRTIQLLQHHGAAPTGTADTTRYTYTPRGDLETVTDPAGNTWRYQYDLRGRTIRADDPDRGVSTTTYDAAGQPVTATDARGTLVSTYDSLGRHTTIRDGSATGPLLAQWVYDTRAKGQLSTSTSYSASSAYVTEVTGYDNGYRPTGTRVTVPVSEGALAGTYTTTYTYNPDGSLKTVAHPAVGGLPAETLSYTYNAAGLPQRLGGVGAYVSNTVYSPFGEVLQLALGNTVGKTNWQTLTYEVGTRRLATAQVDRETVNDADSRIAYAYDAAGNPTSITDAAPGKPVDRQCFRYDHARRLVEAWTPTAACTGAPTVAGLGGPAPYWLAYTYDAAGNRLTQTSHAAAGQTRHQYAYPATGQPRPHAATSVTVSKPDGTSTTTNYGYDAVGNLSGRTGAAGAQTLTWTPRGELDSVTTPAGTSSHVYTADGDRLLRRDPTTVTLYLGDTELEFTRSTGVVKGTRHYSHGGVVIAVREGTSVDTLAADPHGTAHIAIDNATMAVQQRRSLPFGEDRGPAVNWPSERGFVGGAEDATGYTHLGAREYDPVHGRFVSADPVVDHGDPQQLNAYAYAANNPMTFTDPDGLRYKMDGGGLSKAKKTAKKLGKKPAKKPVAKKRGYVKKKRHAYKVPKKVKKTPRAFVKKRARAGYSPPRHAETVRDALLIVIHRIANNSRMFGVCLGTVTDSGTCRRAERDLSGRWTRATVDAICNRQNFCDAPAPDYLTLGFSYSANGATAGTKFTVARTGSAFAATTAGLGGGRSVAPLNGAGASAVAGWVYEGPPWDTRRASSSAIDDTLDGRGVSVGLTLGPFTIRRGLSTWVEEAGANTSWLSADVTARYGYRIGDLGDLW</sequence>
<dbReference type="NCBIfam" id="TIGR01643">
    <property type="entry name" value="YD_repeat_2x"/>
    <property type="match status" value="2"/>
</dbReference>
<dbReference type="RefSeq" id="WP_377252795.1">
    <property type="nucleotide sequence ID" value="NZ_JBHLUH010000039.1"/>
</dbReference>
<comment type="caution">
    <text evidence="3">The sequence shown here is derived from an EMBL/GenBank/DDBJ whole genome shotgun (WGS) entry which is preliminary data.</text>
</comment>
<feature type="region of interest" description="Disordered" evidence="1">
    <location>
        <begin position="33"/>
        <end position="67"/>
    </location>
</feature>
<feature type="signal peptide" evidence="2">
    <location>
        <begin position="1"/>
        <end position="28"/>
    </location>
</feature>
<reference evidence="3 4" key="1">
    <citation type="submission" date="2024-09" db="EMBL/GenBank/DDBJ databases">
        <authorList>
            <person name="Sun Q."/>
            <person name="Mori K."/>
        </authorList>
    </citation>
    <scope>NUCLEOTIDE SEQUENCE [LARGE SCALE GENOMIC DNA]</scope>
    <source>
        <strain evidence="3 4">TBRC 3947</strain>
    </source>
</reference>
<dbReference type="EMBL" id="JBHLUH010000039">
    <property type="protein sequence ID" value="MFC0529734.1"/>
    <property type="molecule type" value="Genomic_DNA"/>
</dbReference>
<gene>
    <name evidence="3" type="ORF">ACFFIA_18920</name>
</gene>
<evidence type="ECO:0000256" key="1">
    <source>
        <dbReference type="SAM" id="MobiDB-lite"/>
    </source>
</evidence>